<dbReference type="Gene3D" id="3.40.250.10">
    <property type="entry name" value="Rhodanese-like domain"/>
    <property type="match status" value="1"/>
</dbReference>
<dbReference type="GO" id="GO:0004792">
    <property type="term" value="F:thiosulfate-cyanide sulfurtransferase activity"/>
    <property type="evidence" value="ECO:0007669"/>
    <property type="project" value="TreeGrafter"/>
</dbReference>
<feature type="domain" description="Rhodanese" evidence="1">
    <location>
        <begin position="30"/>
        <end position="128"/>
    </location>
</feature>
<dbReference type="PANTHER" id="PTHR44086">
    <property type="entry name" value="THIOSULFATE SULFURTRANSFERASE RDL2, MITOCHONDRIAL-RELATED"/>
    <property type="match status" value="1"/>
</dbReference>
<dbReference type="EMBL" id="RIZI01000190">
    <property type="protein sequence ID" value="RNF58692.1"/>
    <property type="molecule type" value="Genomic_DNA"/>
</dbReference>
<proteinExistence type="predicted"/>
<name>A0A3M8QT72_9PROT</name>
<dbReference type="PROSITE" id="PS50206">
    <property type="entry name" value="RHODANESE_3"/>
    <property type="match status" value="1"/>
</dbReference>
<accession>A0A3M8QT72</accession>
<dbReference type="Pfam" id="PF00581">
    <property type="entry name" value="Rhodanese"/>
    <property type="match status" value="1"/>
</dbReference>
<reference evidence="2" key="1">
    <citation type="submission" date="2018-10" db="EMBL/GenBank/DDBJ databases">
        <title>Acidithiobacillus sulfuriphilus sp. nov.: an extremely acidophilic sulfur-oxidizing chemolithotroph isolated from a neutral pH environment.</title>
        <authorList>
            <person name="Falagan C."/>
            <person name="Moya-Beltran A."/>
            <person name="Quatrini R."/>
            <person name="Johnson D.B."/>
        </authorList>
    </citation>
    <scope>NUCLEOTIDE SEQUENCE [LARGE SCALE GENOMIC DNA]</scope>
    <source>
        <strain evidence="2">CJ-2</strain>
    </source>
</reference>
<protein>
    <submittedName>
        <fullName evidence="2">Rhodanese-like domain-containing protein</fullName>
    </submittedName>
</protein>
<evidence type="ECO:0000313" key="2">
    <source>
        <dbReference type="EMBL" id="RNF58692.1"/>
    </source>
</evidence>
<organism evidence="2">
    <name type="scientific">Acidithiobacillus sulfuriphilus</name>
    <dbReference type="NCBI Taxonomy" id="1867749"/>
    <lineage>
        <taxon>Bacteria</taxon>
        <taxon>Pseudomonadati</taxon>
        <taxon>Pseudomonadota</taxon>
        <taxon>Acidithiobacillia</taxon>
        <taxon>Acidithiobacillales</taxon>
        <taxon>Acidithiobacillaceae</taxon>
        <taxon>Acidithiobacillus</taxon>
    </lineage>
</organism>
<dbReference type="InterPro" id="IPR036873">
    <property type="entry name" value="Rhodanese-like_dom_sf"/>
</dbReference>
<sequence>MAKSLGDYIREARRQIREIDCDTLEDWLRSRDDVLVVDVREADEYLEGHLPDAILVPRGNIEALADPDYGHHHPQLAAARDRPVVLYCTSGTRSALAALTLQEMGFAQVYNLAGGLDVWDAEDKPVTSG</sequence>
<dbReference type="SUPFAM" id="SSF52821">
    <property type="entry name" value="Rhodanese/Cell cycle control phosphatase"/>
    <property type="match status" value="1"/>
</dbReference>
<dbReference type="RefSeq" id="WP_123105596.1">
    <property type="nucleotide sequence ID" value="NZ_CP127527.1"/>
</dbReference>
<dbReference type="OrthoDB" id="9791096at2"/>
<comment type="caution">
    <text evidence="2">The sequence shown here is derived from an EMBL/GenBank/DDBJ whole genome shotgun (WGS) entry which is preliminary data.</text>
</comment>
<dbReference type="PANTHER" id="PTHR44086:SF10">
    <property type="entry name" value="THIOSULFATE SULFURTRANSFERASE_RHODANESE-LIKE DOMAIN-CONTAINING PROTEIN 3"/>
    <property type="match status" value="1"/>
</dbReference>
<dbReference type="InterPro" id="IPR001763">
    <property type="entry name" value="Rhodanese-like_dom"/>
</dbReference>
<evidence type="ECO:0000259" key="1">
    <source>
        <dbReference type="PROSITE" id="PS50206"/>
    </source>
</evidence>
<dbReference type="SMART" id="SM00450">
    <property type="entry name" value="RHOD"/>
    <property type="match status" value="1"/>
</dbReference>
<dbReference type="AlphaFoldDB" id="A0A3M8QT72"/>
<gene>
    <name evidence="2" type="ORF">EC580_12625</name>
</gene>